<dbReference type="Pfam" id="PF01963">
    <property type="entry name" value="TraB_PrgY_gumN"/>
    <property type="match status" value="1"/>
</dbReference>
<comment type="caution">
    <text evidence="1">The sequence shown here is derived from an EMBL/GenBank/DDBJ whole genome shotgun (WGS) entry which is preliminary data.</text>
</comment>
<evidence type="ECO:0000313" key="1">
    <source>
        <dbReference type="EMBL" id="RUL65828.1"/>
    </source>
</evidence>
<dbReference type="AlphaFoldDB" id="A0A3S0RUE9"/>
<reference evidence="1 2" key="1">
    <citation type="submission" date="2018-12" db="EMBL/GenBank/DDBJ databases">
        <title>Dyella dinghuensis sp. nov. DHOA06 and Dyella choica sp. nov. 4M-K27, isolated from forest soil.</title>
        <authorList>
            <person name="Qiu L.-H."/>
            <person name="Gao Z.-H."/>
        </authorList>
    </citation>
    <scope>NUCLEOTIDE SEQUENCE [LARGE SCALE GENOMIC DNA]</scope>
    <source>
        <strain evidence="1 2">DHOA06</strain>
    </source>
</reference>
<sequence length="366" mass="40567">MCAQICDKPIAKRKNVMMEFGIRRLLGNHGVFCRLLVIGLLVYVRSIAHAQSAPQPATSANAVPTLAPVVVTGELPGPALWKVSKGDHVMWILGLVTPVPRDMRWKFTPLEKRIAASQAVLKPPGLEIGVLGPSANRVLTSSMMRLKYNPDGERLEQVLEPALYKRWRMQKNRYLYDNQSIDDMRPIFAGRRLYDAVLRHAGLVEQTRIEKTVYDAADRHGVKIIDPAYQLALGDPHAAIGTLGKYDMDDQRCLGMVLNAIEHDLVQTTLRANAWATGDLDGLKATLMETQEDACLPGIDTSPFAKALGLSDMQQHIDQSWIEHAEQALAQNTQTVALLPMEQLFMPNGYLSALRADGYTVQAPPE</sequence>
<accession>A0A3S0RUE9</accession>
<dbReference type="CDD" id="cd14788">
    <property type="entry name" value="GumN"/>
    <property type="match status" value="1"/>
</dbReference>
<dbReference type="EMBL" id="RYZR01000003">
    <property type="protein sequence ID" value="RUL65828.1"/>
    <property type="molecule type" value="Genomic_DNA"/>
</dbReference>
<gene>
    <name evidence="1" type="ORF">EKH79_03710</name>
</gene>
<dbReference type="InterPro" id="IPR002816">
    <property type="entry name" value="TraB/PrgY/GumN_fam"/>
</dbReference>
<name>A0A3S0RUE9_9GAMM</name>
<dbReference type="Proteomes" id="UP000267077">
    <property type="component" value="Unassembled WGS sequence"/>
</dbReference>
<organism evidence="1 2">
    <name type="scientific">Dyella dinghuensis</name>
    <dbReference type="NCBI Taxonomy" id="1920169"/>
    <lineage>
        <taxon>Bacteria</taxon>
        <taxon>Pseudomonadati</taxon>
        <taxon>Pseudomonadota</taxon>
        <taxon>Gammaproteobacteria</taxon>
        <taxon>Lysobacterales</taxon>
        <taxon>Rhodanobacteraceae</taxon>
        <taxon>Dyella</taxon>
    </lineage>
</organism>
<evidence type="ECO:0000313" key="2">
    <source>
        <dbReference type="Proteomes" id="UP000267077"/>
    </source>
</evidence>
<protein>
    <submittedName>
        <fullName evidence="1">TraB/GumN family protein</fullName>
    </submittedName>
</protein>
<keyword evidence="2" id="KW-1185">Reference proteome</keyword>
<proteinExistence type="predicted"/>